<dbReference type="PANTHER" id="PTHR45985">
    <property type="match status" value="1"/>
</dbReference>
<keyword evidence="3" id="KW-1185">Reference proteome</keyword>
<organism evidence="2 3">
    <name type="scientific">Actinomadura barringtoniae</name>
    <dbReference type="NCBI Taxonomy" id="1427535"/>
    <lineage>
        <taxon>Bacteria</taxon>
        <taxon>Bacillati</taxon>
        <taxon>Actinomycetota</taxon>
        <taxon>Actinomycetes</taxon>
        <taxon>Streptosporangiales</taxon>
        <taxon>Thermomonosporaceae</taxon>
        <taxon>Actinomadura</taxon>
    </lineage>
</organism>
<sequence>MGDGSTAYSGEQPGRRRPQRLAPGARPPQFVVFSWDGAGEDDNRLFSRFRAVGKEVGATQTFFLSGLYVLPQSEASRYHPPGHAVGSSDIGFLGSASIRRTLAQLRLAWLGGNEIGTHFNGHFCGPTGVNSWTPAQWKSELRQAKWFVQHWRTTTGWKDMPSLPFDYDRELIGGRTPCLEGRQNLLQAARQMGFRYDSSGVADQVWPRKRNGVWDLSMQRVPFVGTNFEVLTMDYNYLANQSKRYDGPAFQRPAWQDQASQSLRQGFERAYEGNRAPLIVGNHFEQWNGGIYMEAVEEFMRDVCRRHDVRCVSFRDLVDWLDAQNPSVLAKLRTLKVGQRPDAWPGAPTSER</sequence>
<feature type="region of interest" description="Disordered" evidence="1">
    <location>
        <begin position="1"/>
        <end position="25"/>
    </location>
</feature>
<proteinExistence type="predicted"/>
<evidence type="ECO:0000313" key="2">
    <source>
        <dbReference type="EMBL" id="MBO2450874.1"/>
    </source>
</evidence>
<evidence type="ECO:0008006" key="4">
    <source>
        <dbReference type="Google" id="ProtNLM"/>
    </source>
</evidence>
<comment type="caution">
    <text evidence="2">The sequence shown here is derived from an EMBL/GenBank/DDBJ whole genome shotgun (WGS) entry which is preliminary data.</text>
</comment>
<protein>
    <recommendedName>
        <fullName evidence="4">Polysaccharide deacetylase</fullName>
    </recommendedName>
</protein>
<name>A0A939PKK0_9ACTN</name>
<dbReference type="GO" id="GO:0005975">
    <property type="term" value="P:carbohydrate metabolic process"/>
    <property type="evidence" value="ECO:0007669"/>
    <property type="project" value="InterPro"/>
</dbReference>
<accession>A0A939PKK0</accession>
<evidence type="ECO:0000313" key="3">
    <source>
        <dbReference type="Proteomes" id="UP000669179"/>
    </source>
</evidence>
<dbReference type="Proteomes" id="UP000669179">
    <property type="component" value="Unassembled WGS sequence"/>
</dbReference>
<dbReference type="Gene3D" id="3.20.20.370">
    <property type="entry name" value="Glycoside hydrolase/deacetylase"/>
    <property type="match status" value="1"/>
</dbReference>
<dbReference type="PANTHER" id="PTHR45985:SF3">
    <property type="entry name" value="CHITIN DEACETYLASE-LIKE 4"/>
    <property type="match status" value="1"/>
</dbReference>
<reference evidence="2" key="1">
    <citation type="submission" date="2021-03" db="EMBL/GenBank/DDBJ databases">
        <authorList>
            <person name="Kanchanasin P."/>
            <person name="Saeng-In P."/>
            <person name="Phongsopitanun W."/>
            <person name="Yuki M."/>
            <person name="Kudo T."/>
            <person name="Ohkuma M."/>
            <person name="Tanasupawat S."/>
        </authorList>
    </citation>
    <scope>NUCLEOTIDE SEQUENCE</scope>
    <source>
        <strain evidence="2">GKU 128</strain>
    </source>
</reference>
<dbReference type="EMBL" id="JAGEOJ010000011">
    <property type="protein sequence ID" value="MBO2450874.1"/>
    <property type="molecule type" value="Genomic_DNA"/>
</dbReference>
<dbReference type="AlphaFoldDB" id="A0A939PKK0"/>
<evidence type="ECO:0000256" key="1">
    <source>
        <dbReference type="SAM" id="MobiDB-lite"/>
    </source>
</evidence>
<dbReference type="InterPro" id="IPR011330">
    <property type="entry name" value="Glyco_hydro/deAcase_b/a-brl"/>
</dbReference>
<dbReference type="InterPro" id="IPR052740">
    <property type="entry name" value="CE4"/>
</dbReference>
<dbReference type="SUPFAM" id="SSF88713">
    <property type="entry name" value="Glycoside hydrolase/deacetylase"/>
    <property type="match status" value="1"/>
</dbReference>
<gene>
    <name evidence="2" type="ORF">J4573_27520</name>
</gene>